<dbReference type="SMART" id="SM00554">
    <property type="entry name" value="FAS1"/>
    <property type="match status" value="1"/>
</dbReference>
<evidence type="ECO:0000259" key="1">
    <source>
        <dbReference type="PROSITE" id="PS50213"/>
    </source>
</evidence>
<organism evidence="2 3">
    <name type="scientific">Rufibacter sediminis</name>
    <dbReference type="NCBI Taxonomy" id="2762756"/>
    <lineage>
        <taxon>Bacteria</taxon>
        <taxon>Pseudomonadati</taxon>
        <taxon>Bacteroidota</taxon>
        <taxon>Cytophagia</taxon>
        <taxon>Cytophagales</taxon>
        <taxon>Hymenobacteraceae</taxon>
        <taxon>Rufibacter</taxon>
    </lineage>
</organism>
<dbReference type="PANTHER" id="PTHR10900:SF77">
    <property type="entry name" value="FI19380P1"/>
    <property type="match status" value="1"/>
</dbReference>
<dbReference type="RefSeq" id="WP_186635313.1">
    <property type="nucleotide sequence ID" value="NZ_JACOAF010000020.1"/>
</dbReference>
<dbReference type="EMBL" id="JACOAF010000020">
    <property type="protein sequence ID" value="MBC3539507.1"/>
    <property type="molecule type" value="Genomic_DNA"/>
</dbReference>
<sequence>MLLNFTKIGMVLCLGVLLQVTGQAQSLEAKVASTSKVANLSMGEGIAQKDRLLLDLVTKAGLMPVLSNGEEHTFFVPSAQALTQHQNDSPDQLRAFLEQHMVKGSLTTEDLRDGADIKTLNGNTLRVCRKKGALLVSGVRLLQSDQLYLNGVWHQLNGAVQTSTNTF</sequence>
<dbReference type="PANTHER" id="PTHR10900">
    <property type="entry name" value="PERIOSTIN-RELATED"/>
    <property type="match status" value="1"/>
</dbReference>
<dbReference type="SUPFAM" id="SSF82153">
    <property type="entry name" value="FAS1 domain"/>
    <property type="match status" value="1"/>
</dbReference>
<comment type="caution">
    <text evidence="2">The sequence shown here is derived from an EMBL/GenBank/DDBJ whole genome shotgun (WGS) entry which is preliminary data.</text>
</comment>
<dbReference type="Gene3D" id="2.30.180.10">
    <property type="entry name" value="FAS1 domain"/>
    <property type="match status" value="1"/>
</dbReference>
<dbReference type="InterPro" id="IPR000782">
    <property type="entry name" value="FAS1_domain"/>
</dbReference>
<protein>
    <submittedName>
        <fullName evidence="2">Fasciclin domain-containing protein</fullName>
    </submittedName>
</protein>
<name>A0ABR6VQN3_9BACT</name>
<dbReference type="InterPro" id="IPR050904">
    <property type="entry name" value="Adhesion/Biosynth-related"/>
</dbReference>
<evidence type="ECO:0000313" key="3">
    <source>
        <dbReference type="Proteomes" id="UP000659698"/>
    </source>
</evidence>
<gene>
    <name evidence="2" type="ORF">H7U12_07415</name>
</gene>
<proteinExistence type="predicted"/>
<dbReference type="PROSITE" id="PS50213">
    <property type="entry name" value="FAS1"/>
    <property type="match status" value="1"/>
</dbReference>
<dbReference type="Pfam" id="PF02469">
    <property type="entry name" value="Fasciclin"/>
    <property type="match status" value="1"/>
</dbReference>
<evidence type="ECO:0000313" key="2">
    <source>
        <dbReference type="EMBL" id="MBC3539507.1"/>
    </source>
</evidence>
<keyword evidence="3" id="KW-1185">Reference proteome</keyword>
<dbReference type="InterPro" id="IPR036378">
    <property type="entry name" value="FAS1_dom_sf"/>
</dbReference>
<reference evidence="2 3" key="1">
    <citation type="journal article" date="2019" name="Int. J. Syst. Evol. Microbiol.">
        <title>Rufibacter sediminis sp. nov., isolated from freshwater lake sediment.</title>
        <authorList>
            <person name="Qu J.H."/>
            <person name="Zhang L.J."/>
            <person name="Fu Y.H."/>
            <person name="Li H.F."/>
        </authorList>
    </citation>
    <scope>NUCLEOTIDE SEQUENCE [LARGE SCALE GENOMIC DNA]</scope>
    <source>
        <strain evidence="2 3">H-1</strain>
    </source>
</reference>
<accession>A0ABR6VQN3</accession>
<feature type="domain" description="FAS1" evidence="1">
    <location>
        <begin position="33"/>
        <end position="160"/>
    </location>
</feature>
<dbReference type="Proteomes" id="UP000659698">
    <property type="component" value="Unassembled WGS sequence"/>
</dbReference>